<gene>
    <name evidence="7" type="ORF">GCM10011594_16690</name>
</gene>
<accession>A0A917WF34</accession>
<feature type="domain" description="Aldehyde dehydrogenase" evidence="6">
    <location>
        <begin position="8"/>
        <end position="457"/>
    </location>
</feature>
<evidence type="ECO:0000256" key="3">
    <source>
        <dbReference type="ARBA" id="ARBA00023027"/>
    </source>
</evidence>
<dbReference type="GO" id="GO:0016620">
    <property type="term" value="F:oxidoreductase activity, acting on the aldehyde or oxo group of donors, NAD or NADP as acceptor"/>
    <property type="evidence" value="ECO:0007669"/>
    <property type="project" value="InterPro"/>
</dbReference>
<dbReference type="PANTHER" id="PTHR42986">
    <property type="entry name" value="BENZALDEHYDE DEHYDROGENASE YFMT"/>
    <property type="match status" value="1"/>
</dbReference>
<evidence type="ECO:0000256" key="2">
    <source>
        <dbReference type="ARBA" id="ARBA00023002"/>
    </source>
</evidence>
<dbReference type="Proteomes" id="UP000655208">
    <property type="component" value="Unassembled WGS sequence"/>
</dbReference>
<dbReference type="EMBL" id="BMNA01000003">
    <property type="protein sequence ID" value="GGL97517.1"/>
    <property type="molecule type" value="Genomic_DNA"/>
</dbReference>
<dbReference type="RefSeq" id="WP_188941069.1">
    <property type="nucleotide sequence ID" value="NZ_BMNA01000003.1"/>
</dbReference>
<sequence>MSTIEIDRIVVRDKATGESLGDTPAGTADDVDAAVRTAAAAQSGWAESAPAARAAVLLAAAAAFEADRERLRRLLVRETGCIAGKADYEIDAAISELHEAAALTSQPLGAVLPTSHPGRLSYSRQVPVGVVGVLTPWNFPLVLAMRVVGPALALGNAVVLKPSPETPLSGGSAIADAFAVAGLPDGLLKVLPGRQEAGEAVVAHPLVSMVHFTGSTRVGREIAATCGQLLKKVSLELGGNNALVVLEDADIDTAAMIGAWSSFHYQGQTCISAGRHIVHRSVLDAYVADLQRRAESIAVGDTTDPAMGLGPMINRTQFDRGAQLLRDAEAAGATVHTGGPDTAPFFRPAVVTGVTPDMALWREEIFAPVVAVLPFETDDEAITLVNDTSYGLVNSIVTRDVTRGLRMADRLHAGMVHINDATPQDEAIAPFGGIGHSGLGGRSGGVANVAEFTETRWYTVATAPVHYPY</sequence>
<dbReference type="Gene3D" id="3.40.309.10">
    <property type="entry name" value="Aldehyde Dehydrogenase, Chain A, domain 2"/>
    <property type="match status" value="1"/>
</dbReference>
<keyword evidence="3" id="KW-0520">NAD</keyword>
<dbReference type="InterPro" id="IPR029510">
    <property type="entry name" value="Ald_DH_CS_GLU"/>
</dbReference>
<dbReference type="InterPro" id="IPR016161">
    <property type="entry name" value="Ald_DH/histidinol_DH"/>
</dbReference>
<comment type="similarity">
    <text evidence="1 5">Belongs to the aldehyde dehydrogenase family.</text>
</comment>
<dbReference type="PROSITE" id="PS00687">
    <property type="entry name" value="ALDEHYDE_DEHYDR_GLU"/>
    <property type="match status" value="1"/>
</dbReference>
<organism evidence="7 8">
    <name type="scientific">Nakamurella endophytica</name>
    <dbReference type="NCBI Taxonomy" id="1748367"/>
    <lineage>
        <taxon>Bacteria</taxon>
        <taxon>Bacillati</taxon>
        <taxon>Actinomycetota</taxon>
        <taxon>Actinomycetes</taxon>
        <taxon>Nakamurellales</taxon>
        <taxon>Nakamurellaceae</taxon>
        <taxon>Nakamurella</taxon>
    </lineage>
</organism>
<dbReference type="InterPro" id="IPR016163">
    <property type="entry name" value="Ald_DH_C"/>
</dbReference>
<evidence type="ECO:0000313" key="7">
    <source>
        <dbReference type="EMBL" id="GGL97517.1"/>
    </source>
</evidence>
<dbReference type="Gene3D" id="3.40.605.10">
    <property type="entry name" value="Aldehyde Dehydrogenase, Chain A, domain 1"/>
    <property type="match status" value="1"/>
</dbReference>
<evidence type="ECO:0000256" key="1">
    <source>
        <dbReference type="ARBA" id="ARBA00009986"/>
    </source>
</evidence>
<dbReference type="Pfam" id="PF00171">
    <property type="entry name" value="Aldedh"/>
    <property type="match status" value="1"/>
</dbReference>
<dbReference type="PANTHER" id="PTHR42986:SF1">
    <property type="entry name" value="BENZALDEHYDE DEHYDROGENASE YFMT"/>
    <property type="match status" value="1"/>
</dbReference>
<dbReference type="AlphaFoldDB" id="A0A917WF34"/>
<comment type="caution">
    <text evidence="7">The sequence shown here is derived from an EMBL/GenBank/DDBJ whole genome shotgun (WGS) entry which is preliminary data.</text>
</comment>
<dbReference type="InterPro" id="IPR015590">
    <property type="entry name" value="Aldehyde_DH_dom"/>
</dbReference>
<evidence type="ECO:0000256" key="5">
    <source>
        <dbReference type="RuleBase" id="RU003345"/>
    </source>
</evidence>
<proteinExistence type="inferred from homology"/>
<dbReference type="InterPro" id="IPR016162">
    <property type="entry name" value="Ald_DH_N"/>
</dbReference>
<feature type="active site" evidence="4">
    <location>
        <position position="236"/>
    </location>
</feature>
<keyword evidence="8" id="KW-1185">Reference proteome</keyword>
<evidence type="ECO:0000259" key="6">
    <source>
        <dbReference type="Pfam" id="PF00171"/>
    </source>
</evidence>
<evidence type="ECO:0000256" key="4">
    <source>
        <dbReference type="PROSITE-ProRule" id="PRU10007"/>
    </source>
</evidence>
<protein>
    <submittedName>
        <fullName evidence="7">Aldehyde dehydrogenase</fullName>
    </submittedName>
</protein>
<keyword evidence="2 5" id="KW-0560">Oxidoreductase</keyword>
<reference evidence="7" key="2">
    <citation type="submission" date="2020-09" db="EMBL/GenBank/DDBJ databases">
        <authorList>
            <person name="Sun Q."/>
            <person name="Zhou Y."/>
        </authorList>
    </citation>
    <scope>NUCLEOTIDE SEQUENCE</scope>
    <source>
        <strain evidence="7">CGMCC 4.7308</strain>
    </source>
</reference>
<name>A0A917WF34_9ACTN</name>
<evidence type="ECO:0000313" key="8">
    <source>
        <dbReference type="Proteomes" id="UP000655208"/>
    </source>
</evidence>
<dbReference type="SUPFAM" id="SSF53720">
    <property type="entry name" value="ALDH-like"/>
    <property type="match status" value="1"/>
</dbReference>
<reference evidence="7" key="1">
    <citation type="journal article" date="2014" name="Int. J. Syst. Evol. Microbiol.">
        <title>Complete genome sequence of Corynebacterium casei LMG S-19264T (=DSM 44701T), isolated from a smear-ripened cheese.</title>
        <authorList>
            <consortium name="US DOE Joint Genome Institute (JGI-PGF)"/>
            <person name="Walter F."/>
            <person name="Albersmeier A."/>
            <person name="Kalinowski J."/>
            <person name="Ruckert C."/>
        </authorList>
    </citation>
    <scope>NUCLEOTIDE SEQUENCE</scope>
    <source>
        <strain evidence="7">CGMCC 4.7308</strain>
    </source>
</reference>